<organism evidence="2 3">
    <name type="scientific">Streptomyces rochei</name>
    <name type="common">Streptomyces parvullus</name>
    <dbReference type="NCBI Taxonomy" id="1928"/>
    <lineage>
        <taxon>Bacteria</taxon>
        <taxon>Bacillati</taxon>
        <taxon>Actinomycetota</taxon>
        <taxon>Actinomycetes</taxon>
        <taxon>Kitasatosporales</taxon>
        <taxon>Streptomycetaceae</taxon>
        <taxon>Streptomyces</taxon>
        <taxon>Streptomyces rochei group</taxon>
    </lineage>
</organism>
<gene>
    <name evidence="2" type="ORF">ACGU38_10490</name>
</gene>
<keyword evidence="3" id="KW-1185">Reference proteome</keyword>
<feature type="non-terminal residue" evidence="2">
    <location>
        <position position="45"/>
    </location>
</feature>
<proteinExistence type="predicted"/>
<dbReference type="RefSeq" id="WP_394393523.1">
    <property type="nucleotide sequence ID" value="NZ_JBIENY010000168.1"/>
</dbReference>
<evidence type="ECO:0000313" key="3">
    <source>
        <dbReference type="Proteomes" id="UP001605990"/>
    </source>
</evidence>
<dbReference type="InterPro" id="IPR025161">
    <property type="entry name" value="IS402-like_dom"/>
</dbReference>
<dbReference type="EMBL" id="JBIENY010000168">
    <property type="protein sequence ID" value="MFG6295782.1"/>
    <property type="molecule type" value="Genomic_DNA"/>
</dbReference>
<dbReference type="Pfam" id="PF13340">
    <property type="entry name" value="DUF4096"/>
    <property type="match status" value="1"/>
</dbReference>
<evidence type="ECO:0000313" key="2">
    <source>
        <dbReference type="EMBL" id="MFG6295782.1"/>
    </source>
</evidence>
<evidence type="ECO:0000259" key="1">
    <source>
        <dbReference type="Pfam" id="PF13340"/>
    </source>
</evidence>
<comment type="caution">
    <text evidence="2">The sequence shown here is derived from an EMBL/GenBank/DDBJ whole genome shotgun (WGS) entry which is preliminary data.</text>
</comment>
<feature type="domain" description="Insertion element IS402-like" evidence="1">
    <location>
        <begin position="1"/>
        <end position="45"/>
    </location>
</feature>
<name>A0ABW7DZT6_STRRO</name>
<protein>
    <submittedName>
        <fullName evidence="2">Transposase</fullName>
    </submittedName>
</protein>
<dbReference type="Proteomes" id="UP001605990">
    <property type="component" value="Unassembled WGS sequence"/>
</dbReference>
<sequence>MTDEQWAVLEPLLPQGAKAGRPLIRPRRLIDGIRIRVRTGAPWRD</sequence>
<accession>A0ABW7DZT6</accession>
<reference evidence="2 3" key="1">
    <citation type="submission" date="2024-10" db="EMBL/GenBank/DDBJ databases">
        <title>Draft genome assembly of a novel steroid transforming actinomycete isolated from African clawed frog Xenopus laevis.</title>
        <authorList>
            <person name="Bragin E."/>
            <person name="Kollerov V."/>
            <person name="Donova M.V."/>
        </authorList>
    </citation>
    <scope>NUCLEOTIDE SEQUENCE [LARGE SCALE GENOMIC DNA]</scope>
    <source>
        <strain evidence="2 3">MTOC-St3</strain>
    </source>
</reference>